<dbReference type="EMBL" id="CP154858">
    <property type="protein sequence ID" value="XDT72986.1"/>
    <property type="molecule type" value="Genomic_DNA"/>
</dbReference>
<dbReference type="PANTHER" id="PTHR12526">
    <property type="entry name" value="GLYCOSYLTRANSFERASE"/>
    <property type="match status" value="1"/>
</dbReference>
<evidence type="ECO:0000313" key="3">
    <source>
        <dbReference type="EMBL" id="XDT72986.1"/>
    </source>
</evidence>
<feature type="domain" description="Glycosyl transferase family 1" evidence="1">
    <location>
        <begin position="154"/>
        <end position="276"/>
    </location>
</feature>
<organism evidence="3">
    <name type="scientific">Thermohahella caldifontis</name>
    <dbReference type="NCBI Taxonomy" id="3142973"/>
    <lineage>
        <taxon>Bacteria</taxon>
        <taxon>Pseudomonadati</taxon>
        <taxon>Pseudomonadota</taxon>
        <taxon>Gammaproteobacteria</taxon>
        <taxon>Oceanospirillales</taxon>
        <taxon>Hahellaceae</taxon>
        <taxon>Thermohahella</taxon>
    </lineage>
</organism>
<dbReference type="Pfam" id="PF00534">
    <property type="entry name" value="Glycos_transf_1"/>
    <property type="match status" value="1"/>
</dbReference>
<dbReference type="GO" id="GO:0016757">
    <property type="term" value="F:glycosyltransferase activity"/>
    <property type="evidence" value="ECO:0007669"/>
    <property type="project" value="UniProtKB-KW"/>
</dbReference>
<dbReference type="Pfam" id="PF13439">
    <property type="entry name" value="Glyco_transf_4"/>
    <property type="match status" value="1"/>
</dbReference>
<dbReference type="KEGG" id="tcd:AAIA72_03090"/>
<dbReference type="SUPFAM" id="SSF53756">
    <property type="entry name" value="UDP-Glycosyltransferase/glycogen phosphorylase"/>
    <property type="match status" value="1"/>
</dbReference>
<dbReference type="EC" id="2.4.-.-" evidence="3"/>
<dbReference type="PANTHER" id="PTHR12526:SF630">
    <property type="entry name" value="GLYCOSYLTRANSFERASE"/>
    <property type="match status" value="1"/>
</dbReference>
<dbReference type="InterPro" id="IPR028098">
    <property type="entry name" value="Glyco_trans_4-like_N"/>
</dbReference>
<reference evidence="3" key="1">
    <citation type="submission" date="2024-05" db="EMBL/GenBank/DDBJ databases">
        <title>Genome sequencing of novel strain.</title>
        <authorList>
            <person name="Ganbat D."/>
            <person name="Ganbat S."/>
            <person name="Lee S.-J."/>
        </authorList>
    </citation>
    <scope>NUCLEOTIDE SEQUENCE</scope>
    <source>
        <strain evidence="3">SMD15-11</strain>
    </source>
</reference>
<evidence type="ECO:0000259" key="1">
    <source>
        <dbReference type="Pfam" id="PF00534"/>
    </source>
</evidence>
<keyword evidence="3" id="KW-0808">Transferase</keyword>
<dbReference type="Gene3D" id="3.40.50.2000">
    <property type="entry name" value="Glycogen Phosphorylase B"/>
    <property type="match status" value="2"/>
</dbReference>
<feature type="domain" description="Glycosyltransferase subfamily 4-like N-terminal" evidence="2">
    <location>
        <begin position="42"/>
        <end position="146"/>
    </location>
</feature>
<dbReference type="RefSeq" id="WP_369601987.1">
    <property type="nucleotide sequence ID" value="NZ_CP154858.1"/>
</dbReference>
<dbReference type="GO" id="GO:1901135">
    <property type="term" value="P:carbohydrate derivative metabolic process"/>
    <property type="evidence" value="ECO:0007669"/>
    <property type="project" value="UniProtKB-ARBA"/>
</dbReference>
<keyword evidence="3" id="KW-0328">Glycosyltransferase</keyword>
<protein>
    <submittedName>
        <fullName evidence="3">Glycosyltransferase</fullName>
        <ecNumber evidence="3">2.4.-.-</ecNumber>
    </submittedName>
</protein>
<sequence length="343" mass="39787">MVRWKDGGIPYVAKKITEELRLAGIECEYICCNEKGVLKNYLDFIRACLSKKSTIIHSHALVTSLIACFCRAFNRRLKVLHHIHNDYPYLMQMNNSCLDLAKRFLFFYVFNRSEIVFTVIKSHVERLKSFSMGDKIRYLPNAVDINYCRVHSKERLKEYKSYCACRLDKEKNLYYLIDLVKLLNESGVYLTFHIYGRGVLYEGLRRRIESLGLSDLIYLKGYTNNPSVLPMEYDFYLSASTREGASISCITALKAGNALVSTRVGDVDEEYIDKKYFIEICGKDVEKDTVKLVGLIKDNNIGQISINGHIFAEKRYATEEFRSELIKVYRELLEKNIARSLQL</sequence>
<gene>
    <name evidence="3" type="ORF">AAIA72_03090</name>
</gene>
<dbReference type="InterPro" id="IPR001296">
    <property type="entry name" value="Glyco_trans_1"/>
</dbReference>
<name>A0AB39UXM2_9GAMM</name>
<dbReference type="AlphaFoldDB" id="A0AB39UXM2"/>
<accession>A0AB39UXM2</accession>
<evidence type="ECO:0000259" key="2">
    <source>
        <dbReference type="Pfam" id="PF13439"/>
    </source>
</evidence>
<proteinExistence type="predicted"/>